<dbReference type="Proteomes" id="UP001500443">
    <property type="component" value="Unassembled WGS sequence"/>
</dbReference>
<dbReference type="EMBL" id="BAAAPF010000023">
    <property type="protein sequence ID" value="GAA2114428.1"/>
    <property type="molecule type" value="Genomic_DNA"/>
</dbReference>
<gene>
    <name evidence="1" type="ORF">GCM10009802_13800</name>
</gene>
<name>A0ABP5JEY7_9ACTN</name>
<dbReference type="NCBIfam" id="NF042934">
    <property type="entry name" value="cis_reg_atten"/>
    <property type="match status" value="1"/>
</dbReference>
<evidence type="ECO:0000313" key="2">
    <source>
        <dbReference type="Proteomes" id="UP001500443"/>
    </source>
</evidence>
<organism evidence="1 2">
    <name type="scientific">Streptomyces synnematoformans</name>
    <dbReference type="NCBI Taxonomy" id="415721"/>
    <lineage>
        <taxon>Bacteria</taxon>
        <taxon>Bacillati</taxon>
        <taxon>Actinomycetota</taxon>
        <taxon>Actinomycetes</taxon>
        <taxon>Kitasatosporales</taxon>
        <taxon>Streptomycetaceae</taxon>
        <taxon>Streptomyces</taxon>
    </lineage>
</organism>
<dbReference type="RefSeq" id="WP_344288896.1">
    <property type="nucleotide sequence ID" value="NZ_BAAAPF010000023.1"/>
</dbReference>
<keyword evidence="2" id="KW-1185">Reference proteome</keyword>
<proteinExistence type="predicted"/>
<reference evidence="2" key="1">
    <citation type="journal article" date="2019" name="Int. J. Syst. Evol. Microbiol.">
        <title>The Global Catalogue of Microorganisms (GCM) 10K type strain sequencing project: providing services to taxonomists for standard genome sequencing and annotation.</title>
        <authorList>
            <consortium name="The Broad Institute Genomics Platform"/>
            <consortium name="The Broad Institute Genome Sequencing Center for Infectious Disease"/>
            <person name="Wu L."/>
            <person name="Ma J."/>
        </authorList>
    </citation>
    <scope>NUCLEOTIDE SEQUENCE [LARGE SCALE GENOMIC DNA]</scope>
    <source>
        <strain evidence="2">JCM 15481</strain>
    </source>
</reference>
<protein>
    <submittedName>
        <fullName evidence="1">Uncharacterized protein</fullName>
    </submittedName>
</protein>
<evidence type="ECO:0000313" key="1">
    <source>
        <dbReference type="EMBL" id="GAA2114428.1"/>
    </source>
</evidence>
<sequence length="47" mass="4947">MVDEDVTRKPPGRQVLLVARLHVDLCRLASAACPAAPPRAAGRVPTA</sequence>
<accession>A0ABP5JEY7</accession>
<dbReference type="InterPro" id="IPR049979">
    <property type="entry name" value="Cys_resp_CS_actino"/>
</dbReference>
<comment type="caution">
    <text evidence="1">The sequence shown here is derived from an EMBL/GenBank/DDBJ whole genome shotgun (WGS) entry which is preliminary data.</text>
</comment>